<dbReference type="GO" id="GO:0005655">
    <property type="term" value="C:nucleolar ribonuclease P complex"/>
    <property type="evidence" value="ECO:0007669"/>
    <property type="project" value="TreeGrafter"/>
</dbReference>
<dbReference type="PANTHER" id="PTHR14742:SF0">
    <property type="entry name" value="RIBONUCLEASE P PROTEIN SUBUNIT P21"/>
    <property type="match status" value="1"/>
</dbReference>
<evidence type="ECO:0000313" key="6">
    <source>
        <dbReference type="EMBL" id="KAF7513433.1"/>
    </source>
</evidence>
<proteinExistence type="inferred from homology"/>
<evidence type="ECO:0000256" key="5">
    <source>
        <dbReference type="SAM" id="MobiDB-lite"/>
    </source>
</evidence>
<sequence>MVKAGKSSRSGNVTGISQKHLHSRISYLYQAAVYLGAAELSAKDAHPERHEVEKTNLPGSKQPEEHLHLGKRAEHDIAPIKEDQSETGLPDVRLRSQAPKKIHGSSAQTHQLLTSMRSISQKSQIHLSRSIKRSICRRCNGLLALDSTSEIENKSREGKKPCADVLVVTCCQCGYVKRYPVGMAEAQNRHKKRKRLASGAATPSENAHHAKPVEKT</sequence>
<dbReference type="AlphaFoldDB" id="A0A8H7E9P8"/>
<organism evidence="6 7">
    <name type="scientific">Endocarpon pusillum</name>
    <dbReference type="NCBI Taxonomy" id="364733"/>
    <lineage>
        <taxon>Eukaryota</taxon>
        <taxon>Fungi</taxon>
        <taxon>Dikarya</taxon>
        <taxon>Ascomycota</taxon>
        <taxon>Pezizomycotina</taxon>
        <taxon>Eurotiomycetes</taxon>
        <taxon>Chaetothyriomycetidae</taxon>
        <taxon>Verrucariales</taxon>
        <taxon>Verrucariaceae</taxon>
        <taxon>Endocarpon</taxon>
    </lineage>
</organism>
<dbReference type="EMBL" id="JAACFV010000005">
    <property type="protein sequence ID" value="KAF7513433.1"/>
    <property type="molecule type" value="Genomic_DNA"/>
</dbReference>
<comment type="caution">
    <text evidence="6">The sequence shown here is derived from an EMBL/GenBank/DDBJ whole genome shotgun (WGS) entry which is preliminary data.</text>
</comment>
<name>A0A8H7E9P8_9EURO</name>
<evidence type="ECO:0000256" key="4">
    <source>
        <dbReference type="ARBA" id="ARBA00038402"/>
    </source>
</evidence>
<keyword evidence="3" id="KW-0862">Zinc</keyword>
<evidence type="ECO:0000256" key="1">
    <source>
        <dbReference type="ARBA" id="ARBA00022694"/>
    </source>
</evidence>
<keyword evidence="1" id="KW-0819">tRNA processing</keyword>
<reference evidence="6" key="1">
    <citation type="submission" date="2020-02" db="EMBL/GenBank/DDBJ databases">
        <authorList>
            <person name="Palmer J.M."/>
        </authorList>
    </citation>
    <scope>NUCLEOTIDE SEQUENCE</scope>
    <source>
        <strain evidence="6">EPUS1.4</strain>
        <tissue evidence="6">Thallus</tissue>
    </source>
</reference>
<accession>A0A8H7E9P8</accession>
<protein>
    <recommendedName>
        <fullName evidence="8">Rpr2-domain-containing protein</fullName>
    </recommendedName>
</protein>
<feature type="compositionally biased region" description="Basic and acidic residues" evidence="5">
    <location>
        <begin position="43"/>
        <end position="54"/>
    </location>
</feature>
<evidence type="ECO:0000256" key="3">
    <source>
        <dbReference type="ARBA" id="ARBA00022833"/>
    </source>
</evidence>
<dbReference type="PANTHER" id="PTHR14742">
    <property type="entry name" value="RIBONUCLEASE P SUBUNIT P21"/>
    <property type="match status" value="1"/>
</dbReference>
<dbReference type="InterPro" id="IPR007175">
    <property type="entry name" value="Rpr2/Snm1/Rpp21"/>
</dbReference>
<dbReference type="Proteomes" id="UP000606974">
    <property type="component" value="Unassembled WGS sequence"/>
</dbReference>
<keyword evidence="2" id="KW-0479">Metal-binding</keyword>
<dbReference type="OrthoDB" id="128536at2759"/>
<dbReference type="GO" id="GO:0008033">
    <property type="term" value="P:tRNA processing"/>
    <property type="evidence" value="ECO:0007669"/>
    <property type="project" value="UniProtKB-KW"/>
</dbReference>
<dbReference type="Pfam" id="PF04032">
    <property type="entry name" value="Rpr2"/>
    <property type="match status" value="1"/>
</dbReference>
<evidence type="ECO:0000256" key="2">
    <source>
        <dbReference type="ARBA" id="ARBA00022723"/>
    </source>
</evidence>
<dbReference type="GO" id="GO:0046872">
    <property type="term" value="F:metal ion binding"/>
    <property type="evidence" value="ECO:0007669"/>
    <property type="project" value="UniProtKB-KW"/>
</dbReference>
<evidence type="ECO:0008006" key="8">
    <source>
        <dbReference type="Google" id="ProtNLM"/>
    </source>
</evidence>
<evidence type="ECO:0000313" key="7">
    <source>
        <dbReference type="Proteomes" id="UP000606974"/>
    </source>
</evidence>
<feature type="compositionally biased region" description="Basic and acidic residues" evidence="5">
    <location>
        <begin position="206"/>
        <end position="216"/>
    </location>
</feature>
<comment type="similarity">
    <text evidence="4">Belongs to the eukaryotic/archaeal RNase P protein component 4 family.</text>
</comment>
<gene>
    <name evidence="6" type="ORF">GJ744_008727</name>
</gene>
<keyword evidence="7" id="KW-1185">Reference proteome</keyword>
<feature type="region of interest" description="Disordered" evidence="5">
    <location>
        <begin position="186"/>
        <end position="216"/>
    </location>
</feature>
<feature type="region of interest" description="Disordered" evidence="5">
    <location>
        <begin position="43"/>
        <end position="63"/>
    </location>
</feature>
<dbReference type="Gene3D" id="6.20.50.20">
    <property type="match status" value="1"/>
</dbReference>